<evidence type="ECO:0000313" key="1">
    <source>
        <dbReference type="EMBL" id="KAJ1127861.1"/>
    </source>
</evidence>
<dbReference type="AlphaFoldDB" id="A0AAV7PI41"/>
<organism evidence="1 2">
    <name type="scientific">Pleurodeles waltl</name>
    <name type="common">Iberian ribbed newt</name>
    <dbReference type="NCBI Taxonomy" id="8319"/>
    <lineage>
        <taxon>Eukaryota</taxon>
        <taxon>Metazoa</taxon>
        <taxon>Chordata</taxon>
        <taxon>Craniata</taxon>
        <taxon>Vertebrata</taxon>
        <taxon>Euteleostomi</taxon>
        <taxon>Amphibia</taxon>
        <taxon>Batrachia</taxon>
        <taxon>Caudata</taxon>
        <taxon>Salamandroidea</taxon>
        <taxon>Salamandridae</taxon>
        <taxon>Pleurodelinae</taxon>
        <taxon>Pleurodeles</taxon>
    </lineage>
</organism>
<protein>
    <submittedName>
        <fullName evidence="1">Uncharacterized protein</fullName>
    </submittedName>
</protein>
<evidence type="ECO:0000313" key="2">
    <source>
        <dbReference type="Proteomes" id="UP001066276"/>
    </source>
</evidence>
<keyword evidence="2" id="KW-1185">Reference proteome</keyword>
<accession>A0AAV7PI41</accession>
<gene>
    <name evidence="1" type="ORF">NDU88_006254</name>
</gene>
<reference evidence="1" key="1">
    <citation type="journal article" date="2022" name="bioRxiv">
        <title>Sequencing and chromosome-scale assembly of the giantPleurodeles waltlgenome.</title>
        <authorList>
            <person name="Brown T."/>
            <person name="Elewa A."/>
            <person name="Iarovenko S."/>
            <person name="Subramanian E."/>
            <person name="Araus A.J."/>
            <person name="Petzold A."/>
            <person name="Susuki M."/>
            <person name="Suzuki K.-i.T."/>
            <person name="Hayashi T."/>
            <person name="Toyoda A."/>
            <person name="Oliveira C."/>
            <person name="Osipova E."/>
            <person name="Leigh N.D."/>
            <person name="Simon A."/>
            <person name="Yun M.H."/>
        </authorList>
    </citation>
    <scope>NUCLEOTIDE SEQUENCE</scope>
    <source>
        <strain evidence="1">20211129_DDA</strain>
        <tissue evidence="1">Liver</tissue>
    </source>
</reference>
<name>A0AAV7PI41_PLEWA</name>
<sequence length="66" mass="7458">MEGDAWLAQIPCSVRQGQMIKEREGGQKKDRRLTGLEKRFYGHAGRIEKRSICDEITGLIALSSTH</sequence>
<dbReference type="Proteomes" id="UP001066276">
    <property type="component" value="Chromosome 7"/>
</dbReference>
<dbReference type="EMBL" id="JANPWB010000011">
    <property type="protein sequence ID" value="KAJ1127861.1"/>
    <property type="molecule type" value="Genomic_DNA"/>
</dbReference>
<comment type="caution">
    <text evidence="1">The sequence shown here is derived from an EMBL/GenBank/DDBJ whole genome shotgun (WGS) entry which is preliminary data.</text>
</comment>
<proteinExistence type="predicted"/>